<evidence type="ECO:0000313" key="1">
    <source>
        <dbReference type="EMBL" id="MBC1301272.1"/>
    </source>
</evidence>
<organism evidence="1 2">
    <name type="scientific">Trichormus variabilis N2B</name>
    <dbReference type="NCBI Taxonomy" id="2681315"/>
    <lineage>
        <taxon>Bacteria</taxon>
        <taxon>Bacillati</taxon>
        <taxon>Cyanobacteriota</taxon>
        <taxon>Cyanophyceae</taxon>
        <taxon>Nostocales</taxon>
        <taxon>Nostocaceae</taxon>
        <taxon>Trichormus</taxon>
    </lineage>
</organism>
<evidence type="ECO:0000313" key="2">
    <source>
        <dbReference type="Proteomes" id="UP000570851"/>
    </source>
</evidence>
<reference evidence="1 2" key="1">
    <citation type="submission" date="2019-11" db="EMBL/GenBank/DDBJ databases">
        <title>Comparison of genomes from free-living endosymbiotic cyanobacteria isolated from Azolla.</title>
        <authorList>
            <person name="Thiel T."/>
            <person name="Pratte B."/>
        </authorList>
    </citation>
    <scope>NUCLEOTIDE SEQUENCE [LARGE SCALE GENOMIC DNA]</scope>
    <source>
        <strain evidence="1 2">N2B</strain>
    </source>
</reference>
<proteinExistence type="predicted"/>
<dbReference type="Proteomes" id="UP000570851">
    <property type="component" value="Unassembled WGS sequence"/>
</dbReference>
<accession>A0ABR6S4K0</accession>
<dbReference type="GeneID" id="58725327"/>
<gene>
    <name evidence="1" type="ORF">GNE12_05010</name>
</gene>
<keyword evidence="2" id="KW-1185">Reference proteome</keyword>
<dbReference type="RefSeq" id="WP_153228367.1">
    <property type="nucleotide sequence ID" value="NZ_JACKZP010000011.1"/>
</dbReference>
<protein>
    <submittedName>
        <fullName evidence="1">Uncharacterized protein</fullName>
    </submittedName>
</protein>
<dbReference type="EMBL" id="JACKZP010000011">
    <property type="protein sequence ID" value="MBC1301272.1"/>
    <property type="molecule type" value="Genomic_DNA"/>
</dbReference>
<comment type="caution">
    <text evidence="1">The sequence shown here is derived from an EMBL/GenBank/DDBJ whole genome shotgun (WGS) entry which is preliminary data.</text>
</comment>
<sequence>METSQLVRQALCAAYLHLADLYSQLQIARTDKERRSIQQEIWAAKDYVKALHSAEN</sequence>
<name>A0ABR6S4K0_ANAVA</name>